<comment type="caution">
    <text evidence="1">The sequence shown here is derived from an EMBL/GenBank/DDBJ whole genome shotgun (WGS) entry which is preliminary data.</text>
</comment>
<protein>
    <submittedName>
        <fullName evidence="1">Uncharacterized protein</fullName>
    </submittedName>
</protein>
<organism evidence="1 2">
    <name type="scientific">Hypothenemus hampei</name>
    <name type="common">Coffee berry borer</name>
    <dbReference type="NCBI Taxonomy" id="57062"/>
    <lineage>
        <taxon>Eukaryota</taxon>
        <taxon>Metazoa</taxon>
        <taxon>Ecdysozoa</taxon>
        <taxon>Arthropoda</taxon>
        <taxon>Hexapoda</taxon>
        <taxon>Insecta</taxon>
        <taxon>Pterygota</taxon>
        <taxon>Neoptera</taxon>
        <taxon>Endopterygota</taxon>
        <taxon>Coleoptera</taxon>
        <taxon>Polyphaga</taxon>
        <taxon>Cucujiformia</taxon>
        <taxon>Curculionidae</taxon>
        <taxon>Scolytinae</taxon>
        <taxon>Hypothenemus</taxon>
    </lineage>
</organism>
<name>A0ABD1EGF0_HYPHA</name>
<dbReference type="Proteomes" id="UP001566132">
    <property type="component" value="Unassembled WGS sequence"/>
</dbReference>
<accession>A0ABD1EGF0</accession>
<reference evidence="1 2" key="1">
    <citation type="submission" date="2024-05" db="EMBL/GenBank/DDBJ databases">
        <title>Genetic variation in Jamaican populations of the coffee berry borer (Hypothenemus hampei).</title>
        <authorList>
            <person name="Errbii M."/>
            <person name="Myrie A."/>
        </authorList>
    </citation>
    <scope>NUCLEOTIDE SEQUENCE [LARGE SCALE GENOMIC DNA]</scope>
    <source>
        <strain evidence="1">JA-Hopewell-2020-01-JO</strain>
        <tissue evidence="1">Whole body</tissue>
    </source>
</reference>
<sequence length="172" mass="19547">MNEEKLLIIISLNVIGLPEEFRSDAVLPKTTSTGELFIEGVEFLIERVDEDSGIVNVESEIISEFLIYPENTAISNQPKINDDIAQPEKLDTNLQSNASQIETKKCEWNLWTPNSLKSKKHPALSTKKAKDYARNSINVKLETLMNIKIEVTTTQKEMLIKETERQNRIDTA</sequence>
<keyword evidence="2" id="KW-1185">Reference proteome</keyword>
<dbReference type="EMBL" id="JBDJPC010000007">
    <property type="protein sequence ID" value="KAL1493773.1"/>
    <property type="molecule type" value="Genomic_DNA"/>
</dbReference>
<evidence type="ECO:0000313" key="2">
    <source>
        <dbReference type="Proteomes" id="UP001566132"/>
    </source>
</evidence>
<evidence type="ECO:0000313" key="1">
    <source>
        <dbReference type="EMBL" id="KAL1493773.1"/>
    </source>
</evidence>
<dbReference type="AlphaFoldDB" id="A0ABD1EGF0"/>
<gene>
    <name evidence="1" type="ORF">ABEB36_009463</name>
</gene>
<proteinExistence type="predicted"/>